<keyword evidence="2" id="KW-0812">Transmembrane</keyword>
<dbReference type="Proteomes" id="UP000295703">
    <property type="component" value="Unassembled WGS sequence"/>
</dbReference>
<dbReference type="Gene3D" id="2.60.40.2970">
    <property type="match status" value="1"/>
</dbReference>
<feature type="region of interest" description="Disordered" evidence="1">
    <location>
        <begin position="180"/>
        <end position="203"/>
    </location>
</feature>
<comment type="caution">
    <text evidence="3">The sequence shown here is derived from an EMBL/GenBank/DDBJ whole genome shotgun (WGS) entry which is preliminary data.</text>
</comment>
<keyword evidence="4" id="KW-1185">Reference proteome</keyword>
<dbReference type="AlphaFoldDB" id="A0A4R8RNB5"/>
<organism evidence="3 4">
    <name type="scientific">Colletotrichum trifolii</name>
    <dbReference type="NCBI Taxonomy" id="5466"/>
    <lineage>
        <taxon>Eukaryota</taxon>
        <taxon>Fungi</taxon>
        <taxon>Dikarya</taxon>
        <taxon>Ascomycota</taxon>
        <taxon>Pezizomycotina</taxon>
        <taxon>Sordariomycetes</taxon>
        <taxon>Hypocreomycetidae</taxon>
        <taxon>Glomerellales</taxon>
        <taxon>Glomerellaceae</taxon>
        <taxon>Colletotrichum</taxon>
        <taxon>Colletotrichum orbiculare species complex</taxon>
    </lineage>
</organism>
<accession>A0A4R8RNB5</accession>
<sequence>MTYPHRSRGPLPLPAILTIGAIIIVTLYLYSPLQLLTMSASSTSLENLELGLSQSGSSPPSIAVSVKNAHPDAPVTILKWNSPLDPAVLGLGYVTITPAGASEPLRIDAIKIGRKMPPGAESLVTLRPGESAQSVVELREPRVPEDVWKAGKAKVTMKGGWMAVWPGLTAEEVLQDPKKLQSVGAGAGSSTGDWETGSLEVGN</sequence>
<keyword evidence="2" id="KW-1133">Transmembrane helix</keyword>
<proteinExistence type="predicted"/>
<keyword evidence="2" id="KW-0472">Membrane</keyword>
<feature type="transmembrane region" description="Helical" evidence="2">
    <location>
        <begin position="12"/>
        <end position="30"/>
    </location>
</feature>
<evidence type="ECO:0000256" key="2">
    <source>
        <dbReference type="SAM" id="Phobius"/>
    </source>
</evidence>
<evidence type="ECO:0000313" key="3">
    <source>
        <dbReference type="EMBL" id="TDZ71678.1"/>
    </source>
</evidence>
<reference evidence="3 4" key="1">
    <citation type="submission" date="2018-12" db="EMBL/GenBank/DDBJ databases">
        <title>Genome sequence and assembly of Colletotrichum trifolii.</title>
        <authorList>
            <person name="Gan P."/>
            <person name="Shirasu K."/>
        </authorList>
    </citation>
    <scope>NUCLEOTIDE SEQUENCE [LARGE SCALE GENOMIC DNA]</scope>
    <source>
        <strain evidence="3 4">543-2</strain>
    </source>
</reference>
<evidence type="ECO:0000256" key="1">
    <source>
        <dbReference type="SAM" id="MobiDB-lite"/>
    </source>
</evidence>
<name>A0A4R8RNB5_COLTR</name>
<gene>
    <name evidence="3" type="ORF">CTRI78_v001894</name>
</gene>
<evidence type="ECO:0000313" key="4">
    <source>
        <dbReference type="Proteomes" id="UP000295703"/>
    </source>
</evidence>
<protein>
    <submittedName>
        <fullName evidence="3">Putative secreted protein</fullName>
    </submittedName>
</protein>
<dbReference type="EMBL" id="RYZW01000010">
    <property type="protein sequence ID" value="TDZ71678.1"/>
    <property type="molecule type" value="Genomic_DNA"/>
</dbReference>